<comment type="caution">
    <text evidence="14">The sequence shown here is derived from an EMBL/GenBank/DDBJ whole genome shotgun (WGS) entry which is preliminary data.</text>
</comment>
<organism evidence="14 15">
    <name type="scientific">Prochlorococcus marinus XMU1408</name>
    <dbReference type="NCBI Taxonomy" id="2213228"/>
    <lineage>
        <taxon>Bacteria</taxon>
        <taxon>Bacillati</taxon>
        <taxon>Cyanobacteriota</taxon>
        <taxon>Cyanophyceae</taxon>
        <taxon>Synechococcales</taxon>
        <taxon>Prochlorococcaceae</taxon>
        <taxon>Prochlorococcus</taxon>
    </lineage>
</organism>
<dbReference type="Pfam" id="PF12826">
    <property type="entry name" value="HHH_2"/>
    <property type="match status" value="1"/>
</dbReference>
<evidence type="ECO:0000313" key="15">
    <source>
        <dbReference type="Proteomes" id="UP000247807"/>
    </source>
</evidence>
<evidence type="ECO:0000256" key="12">
    <source>
        <dbReference type="HAMAP-Rule" id="MF_01588"/>
    </source>
</evidence>
<dbReference type="FunFam" id="3.30.470.30:FF:000001">
    <property type="entry name" value="DNA ligase"/>
    <property type="match status" value="1"/>
</dbReference>
<protein>
    <recommendedName>
        <fullName evidence="12">DNA ligase</fullName>
        <ecNumber evidence="12">6.5.1.2</ecNumber>
    </recommendedName>
    <alternativeName>
        <fullName evidence="12">Polydeoxyribonucleotide synthase [NAD(+)]</fullName>
    </alternativeName>
</protein>
<keyword evidence="6 12" id="KW-0862">Zinc</keyword>
<comment type="catalytic activity">
    <reaction evidence="11 12">
        <text>NAD(+) + (deoxyribonucleotide)n-3'-hydroxyl + 5'-phospho-(deoxyribonucleotide)m = (deoxyribonucleotide)n+m + AMP + beta-nicotinamide D-nucleotide.</text>
        <dbReference type="EC" id="6.5.1.2"/>
    </reaction>
</comment>
<dbReference type="InterPro" id="IPR004149">
    <property type="entry name" value="Znf_DNAligase_C4"/>
</dbReference>
<evidence type="ECO:0000256" key="5">
    <source>
        <dbReference type="ARBA" id="ARBA00022763"/>
    </source>
</evidence>
<comment type="function">
    <text evidence="1 12">DNA ligase that catalyzes the formation of phosphodiester linkages between 5'-phosphoryl and 3'-hydroxyl groups in double-stranded DNA using NAD as a coenzyme and as the energy source for the reaction. It is essential for DNA replication and repair of damaged DNA.</text>
</comment>
<dbReference type="InterPro" id="IPR001357">
    <property type="entry name" value="BRCT_dom"/>
</dbReference>
<dbReference type="Pfam" id="PF00533">
    <property type="entry name" value="BRCT"/>
    <property type="match status" value="1"/>
</dbReference>
<dbReference type="Gene3D" id="1.10.150.20">
    <property type="entry name" value="5' to 3' exonuclease, C-terminal subdomain"/>
    <property type="match status" value="2"/>
</dbReference>
<dbReference type="GO" id="GO:0006281">
    <property type="term" value="P:DNA repair"/>
    <property type="evidence" value="ECO:0007669"/>
    <property type="project" value="UniProtKB-KW"/>
</dbReference>
<dbReference type="Gene3D" id="1.10.287.610">
    <property type="entry name" value="Helix hairpin bin"/>
    <property type="match status" value="1"/>
</dbReference>
<keyword evidence="5 12" id="KW-0227">DNA damage</keyword>
<dbReference type="NCBIfam" id="TIGR00575">
    <property type="entry name" value="dnlj"/>
    <property type="match status" value="1"/>
</dbReference>
<keyword evidence="7 12" id="KW-0460">Magnesium</keyword>
<dbReference type="PROSITE" id="PS50172">
    <property type="entry name" value="BRCT"/>
    <property type="match status" value="1"/>
</dbReference>
<evidence type="ECO:0000256" key="8">
    <source>
        <dbReference type="ARBA" id="ARBA00023027"/>
    </source>
</evidence>
<comment type="cofactor">
    <cofactor evidence="12">
        <name>Mg(2+)</name>
        <dbReference type="ChEBI" id="CHEBI:18420"/>
    </cofactor>
    <cofactor evidence="12">
        <name>Mn(2+)</name>
        <dbReference type="ChEBI" id="CHEBI:29035"/>
    </cofactor>
</comment>
<dbReference type="Gene3D" id="3.30.470.30">
    <property type="entry name" value="DNA ligase/mRNA capping enzyme"/>
    <property type="match status" value="1"/>
</dbReference>
<dbReference type="InterPro" id="IPR012340">
    <property type="entry name" value="NA-bd_OB-fold"/>
</dbReference>
<dbReference type="CDD" id="cd17748">
    <property type="entry name" value="BRCT_DNA_ligase_like"/>
    <property type="match status" value="1"/>
</dbReference>
<sequence>MKSKLNQYSERAKELRALLNKANYSYYILDSPEIDDAVYDQLYRELIEIENINPSLITADSPSQRVGGIPSKGFKNVEHNIPLLSLDNAFNINELEAWYARISKLICSGNKNIKEVNNPELICELKIDGNAISLRYENGILTRASTRGDGTIGEDITTNIRTISTIPLRLLLKNPPSWIEIRGEAFMPNNIFNKLNNERKSTDRPLFANPRNSCAGTLRQLDPKIVASRKLDFFAYSLYLPENWKPTDSNFKKPNSQSESLKFLKNIGFKVNTTYATKKNLTEANSYYKYWEIEKDSLAYATDGIVVKINKFEIQNLLGATNKAPRWAIAVKYPAEEKATKLKKLIFQVGRSGAITPVAEFESIELAGTSVNRATLHNANRLASLDLHYDDTIIVRKAGEIIPEVIRVIKEFRTVDAKLVKFPQNCPTCDSKLIQEENEAITKCVNSRCPAKLKGHLRHWVSKGSMKIEGLGEKIINQLVNEGYVQSIADLYKLEIDSLLKLERFGEKSAKNLLIEINESKNTNWHKQLYGLGIPHIGEANAKSLAKNFHSIEELNTIAKEAPENISNIYGFGNEMKDAIIKWFDDSNNQILIKELKAIGFSLKENLESNDNSNQSNIFHGKVFVLTGTLDSLTREEAKELIESAGGKVSSSISKKTDFLLSGEKAGGKLKKAEELGVKIINETEFKLLLKK</sequence>
<dbReference type="InterPro" id="IPR013839">
    <property type="entry name" value="DNAligase_adenylation"/>
</dbReference>
<dbReference type="GO" id="GO:0003911">
    <property type="term" value="F:DNA ligase (NAD+) activity"/>
    <property type="evidence" value="ECO:0007669"/>
    <property type="project" value="UniProtKB-UniRule"/>
</dbReference>
<dbReference type="InterPro" id="IPR036420">
    <property type="entry name" value="BRCT_dom_sf"/>
</dbReference>
<feature type="binding site" evidence="12">
    <location>
        <position position="429"/>
    </location>
    <ligand>
        <name>Zn(2+)</name>
        <dbReference type="ChEBI" id="CHEBI:29105"/>
    </ligand>
</feature>
<dbReference type="GO" id="GO:0006260">
    <property type="term" value="P:DNA replication"/>
    <property type="evidence" value="ECO:0007669"/>
    <property type="project" value="UniProtKB-KW"/>
</dbReference>
<proteinExistence type="inferred from homology"/>
<evidence type="ECO:0000256" key="6">
    <source>
        <dbReference type="ARBA" id="ARBA00022833"/>
    </source>
</evidence>
<keyword evidence="4 12" id="KW-0479">Metal-binding</keyword>
<feature type="binding site" evidence="12">
    <location>
        <position position="147"/>
    </location>
    <ligand>
        <name>NAD(+)</name>
        <dbReference type="ChEBI" id="CHEBI:57540"/>
    </ligand>
</feature>
<dbReference type="Pfam" id="PF03120">
    <property type="entry name" value="OB_DNA_ligase"/>
    <property type="match status" value="1"/>
</dbReference>
<gene>
    <name evidence="12 14" type="primary">ligA</name>
    <name evidence="14" type="ORF">DNJ73_09410</name>
</gene>
<evidence type="ECO:0000256" key="9">
    <source>
        <dbReference type="ARBA" id="ARBA00023204"/>
    </source>
</evidence>
<feature type="binding site" evidence="12">
    <location>
        <position position="184"/>
    </location>
    <ligand>
        <name>NAD(+)</name>
        <dbReference type="ChEBI" id="CHEBI:57540"/>
    </ligand>
</feature>
<dbReference type="GO" id="GO:0046872">
    <property type="term" value="F:metal ion binding"/>
    <property type="evidence" value="ECO:0007669"/>
    <property type="project" value="UniProtKB-KW"/>
</dbReference>
<accession>A0A318QW23</accession>
<dbReference type="Proteomes" id="UP000247807">
    <property type="component" value="Unassembled WGS sequence"/>
</dbReference>
<evidence type="ECO:0000256" key="10">
    <source>
        <dbReference type="ARBA" id="ARBA00023211"/>
    </source>
</evidence>
<feature type="binding site" evidence="12">
    <location>
        <begin position="85"/>
        <end position="86"/>
    </location>
    <ligand>
        <name>NAD(+)</name>
        <dbReference type="ChEBI" id="CHEBI:57540"/>
    </ligand>
</feature>
<keyword evidence="9 12" id="KW-0234">DNA repair</keyword>
<dbReference type="Pfam" id="PF03119">
    <property type="entry name" value="DNA_ligase_ZBD"/>
    <property type="match status" value="1"/>
</dbReference>
<dbReference type="HAMAP" id="MF_01588">
    <property type="entry name" value="DNA_ligase_A"/>
    <property type="match status" value="1"/>
</dbReference>
<dbReference type="CDD" id="cd00114">
    <property type="entry name" value="LIGANc"/>
    <property type="match status" value="1"/>
</dbReference>
<dbReference type="SUPFAM" id="SSF47781">
    <property type="entry name" value="RuvA domain 2-like"/>
    <property type="match status" value="1"/>
</dbReference>
<keyword evidence="2 12" id="KW-0436">Ligase</keyword>
<evidence type="ECO:0000256" key="7">
    <source>
        <dbReference type="ARBA" id="ARBA00022842"/>
    </source>
</evidence>
<evidence type="ECO:0000256" key="11">
    <source>
        <dbReference type="ARBA" id="ARBA00034005"/>
    </source>
</evidence>
<dbReference type="RefSeq" id="WP_158467452.1">
    <property type="nucleotide sequence ID" value="NZ_QJUE01000007.1"/>
</dbReference>
<dbReference type="Gene3D" id="6.20.10.30">
    <property type="match status" value="1"/>
</dbReference>
<dbReference type="OrthoDB" id="9759736at2"/>
<dbReference type="InterPro" id="IPR033136">
    <property type="entry name" value="DNA_ligase_CS"/>
</dbReference>
<dbReference type="NCBIfam" id="NF005932">
    <property type="entry name" value="PRK07956.1"/>
    <property type="match status" value="1"/>
</dbReference>
<feature type="binding site" evidence="12">
    <location>
        <position position="444"/>
    </location>
    <ligand>
        <name>Zn(2+)</name>
        <dbReference type="ChEBI" id="CHEBI:29105"/>
    </ligand>
</feature>
<dbReference type="SMART" id="SM00292">
    <property type="entry name" value="BRCT"/>
    <property type="match status" value="1"/>
</dbReference>
<evidence type="ECO:0000256" key="4">
    <source>
        <dbReference type="ARBA" id="ARBA00022723"/>
    </source>
</evidence>
<dbReference type="Pfam" id="PF14520">
    <property type="entry name" value="HHH_5"/>
    <property type="match status" value="1"/>
</dbReference>
<dbReference type="SUPFAM" id="SSF50249">
    <property type="entry name" value="Nucleic acid-binding proteins"/>
    <property type="match status" value="1"/>
</dbReference>
<feature type="domain" description="BRCT" evidence="13">
    <location>
        <begin position="614"/>
        <end position="692"/>
    </location>
</feature>
<dbReference type="SUPFAM" id="SSF52113">
    <property type="entry name" value="BRCT domain"/>
    <property type="match status" value="1"/>
</dbReference>
<feature type="binding site" evidence="12">
    <location>
        <begin position="36"/>
        <end position="40"/>
    </location>
    <ligand>
        <name>NAD(+)</name>
        <dbReference type="ChEBI" id="CHEBI:57540"/>
    </ligand>
</feature>
<dbReference type="FunFam" id="1.10.150.20:FF:000007">
    <property type="entry name" value="DNA ligase"/>
    <property type="match status" value="1"/>
</dbReference>
<feature type="binding site" evidence="12">
    <location>
        <position position="124"/>
    </location>
    <ligand>
        <name>NAD(+)</name>
        <dbReference type="ChEBI" id="CHEBI:57540"/>
    </ligand>
</feature>
<dbReference type="EMBL" id="QJUE01000007">
    <property type="protein sequence ID" value="PYE00285.1"/>
    <property type="molecule type" value="Genomic_DNA"/>
</dbReference>
<dbReference type="GO" id="GO:0003677">
    <property type="term" value="F:DNA binding"/>
    <property type="evidence" value="ECO:0007669"/>
    <property type="project" value="InterPro"/>
</dbReference>
<feature type="binding site" evidence="12">
    <location>
        <position position="426"/>
    </location>
    <ligand>
        <name>Zn(2+)</name>
        <dbReference type="ChEBI" id="CHEBI:29105"/>
    </ligand>
</feature>
<dbReference type="PROSITE" id="PS01056">
    <property type="entry name" value="DNA_LIGASE_N2"/>
    <property type="match status" value="1"/>
</dbReference>
<dbReference type="AlphaFoldDB" id="A0A318QW23"/>
<keyword evidence="3 12" id="KW-0235">DNA replication</keyword>
<keyword evidence="10 12" id="KW-0464">Manganese</keyword>
<evidence type="ECO:0000256" key="2">
    <source>
        <dbReference type="ARBA" id="ARBA00022598"/>
    </source>
</evidence>
<dbReference type="PIRSF" id="PIRSF001604">
    <property type="entry name" value="LigA"/>
    <property type="match status" value="1"/>
</dbReference>
<dbReference type="Pfam" id="PF01653">
    <property type="entry name" value="DNA_ligase_aden"/>
    <property type="match status" value="1"/>
</dbReference>
<comment type="similarity">
    <text evidence="12">Belongs to the NAD-dependent DNA ligase family. LigA subfamily.</text>
</comment>
<dbReference type="SUPFAM" id="SSF56091">
    <property type="entry name" value="DNA ligase/mRNA capping enzyme, catalytic domain"/>
    <property type="match status" value="1"/>
</dbReference>
<dbReference type="InterPro" id="IPR004150">
    <property type="entry name" value="NAD_DNA_ligase_OB"/>
</dbReference>
<dbReference type="EC" id="6.5.1.2" evidence="12"/>
<keyword evidence="8 12" id="KW-0520">NAD</keyword>
<feature type="binding site" evidence="12">
    <location>
        <position position="308"/>
    </location>
    <ligand>
        <name>NAD(+)</name>
        <dbReference type="ChEBI" id="CHEBI:57540"/>
    </ligand>
</feature>
<evidence type="ECO:0000256" key="1">
    <source>
        <dbReference type="ARBA" id="ARBA00004067"/>
    </source>
</evidence>
<feature type="active site" description="N6-AMP-lysine intermediate" evidence="12">
    <location>
        <position position="126"/>
    </location>
</feature>
<name>A0A318QW23_PROMR</name>
<dbReference type="SMART" id="SM00532">
    <property type="entry name" value="LIGANc"/>
    <property type="match status" value="1"/>
</dbReference>
<evidence type="ECO:0000313" key="14">
    <source>
        <dbReference type="EMBL" id="PYE00285.1"/>
    </source>
</evidence>
<dbReference type="InterPro" id="IPR013840">
    <property type="entry name" value="DNAligase_N"/>
</dbReference>
<dbReference type="InterPro" id="IPR041663">
    <property type="entry name" value="DisA/LigA_HHH"/>
</dbReference>
<dbReference type="InterPro" id="IPR010994">
    <property type="entry name" value="RuvA_2-like"/>
</dbReference>
<dbReference type="GO" id="GO:0005829">
    <property type="term" value="C:cytosol"/>
    <property type="evidence" value="ECO:0007669"/>
    <property type="project" value="TreeGrafter"/>
</dbReference>
<dbReference type="InterPro" id="IPR003583">
    <property type="entry name" value="Hlx-hairpin-Hlx_DNA-bd_motif"/>
</dbReference>
<dbReference type="InterPro" id="IPR001679">
    <property type="entry name" value="DNA_ligase"/>
</dbReference>
<evidence type="ECO:0000259" key="13">
    <source>
        <dbReference type="PROSITE" id="PS50172"/>
    </source>
</evidence>
<dbReference type="Gene3D" id="2.40.50.140">
    <property type="entry name" value="Nucleic acid-binding proteins"/>
    <property type="match status" value="1"/>
</dbReference>
<reference evidence="14 15" key="1">
    <citation type="journal article" date="2018" name="Appl. Environ. Microbiol.">
        <title>Genome rearrangement shapes Prochlorococcus ecological adaptation.</title>
        <authorList>
            <person name="Yan W."/>
            <person name="Wei S."/>
            <person name="Wang Q."/>
            <person name="Xiao X."/>
            <person name="Zeng Q."/>
            <person name="Jiao N."/>
            <person name="Zhang R."/>
        </authorList>
    </citation>
    <scope>NUCLEOTIDE SEQUENCE [LARGE SCALE GENOMIC DNA]</scope>
    <source>
        <strain evidence="14 15">XMU1408</strain>
    </source>
</reference>
<evidence type="ECO:0000256" key="3">
    <source>
        <dbReference type="ARBA" id="ARBA00022705"/>
    </source>
</evidence>
<dbReference type="PANTHER" id="PTHR23389:SF9">
    <property type="entry name" value="DNA LIGASE"/>
    <property type="match status" value="1"/>
</dbReference>
<dbReference type="PANTHER" id="PTHR23389">
    <property type="entry name" value="CHROMOSOME TRANSMISSION FIDELITY FACTOR 18"/>
    <property type="match status" value="1"/>
</dbReference>
<dbReference type="SMART" id="SM00278">
    <property type="entry name" value="HhH1"/>
    <property type="match status" value="3"/>
</dbReference>
<feature type="binding site" evidence="12">
    <location>
        <position position="449"/>
    </location>
    <ligand>
        <name>Zn(2+)</name>
        <dbReference type="ChEBI" id="CHEBI:29105"/>
    </ligand>
</feature>
<dbReference type="Gene3D" id="3.40.50.10190">
    <property type="entry name" value="BRCT domain"/>
    <property type="match status" value="1"/>
</dbReference>
<feature type="binding site" evidence="12">
    <location>
        <position position="332"/>
    </location>
    <ligand>
        <name>NAD(+)</name>
        <dbReference type="ChEBI" id="CHEBI:57540"/>
    </ligand>
</feature>